<protein>
    <recommendedName>
        <fullName evidence="1">Tc toxin complex TcA C-terminal TcB-binding domain-containing protein</fullName>
    </recommendedName>
</protein>
<reference evidence="2 3" key="1">
    <citation type="submission" date="2024-07" db="EMBL/GenBank/DDBJ databases">
        <title>Section-level genome sequencing and comparative genomics of Aspergillus sections Usti and Cavernicolus.</title>
        <authorList>
            <consortium name="Lawrence Berkeley National Laboratory"/>
            <person name="Nybo J.L."/>
            <person name="Vesth T.C."/>
            <person name="Theobald S."/>
            <person name="Frisvad J.C."/>
            <person name="Larsen T.O."/>
            <person name="Kjaerboelling I."/>
            <person name="Rothschild-Mancinelli K."/>
            <person name="Lyhne E.K."/>
            <person name="Kogle M.E."/>
            <person name="Barry K."/>
            <person name="Clum A."/>
            <person name="Na H."/>
            <person name="Ledsgaard L."/>
            <person name="Lin J."/>
            <person name="Lipzen A."/>
            <person name="Kuo A."/>
            <person name="Riley R."/>
            <person name="Mondo S."/>
            <person name="LaButti K."/>
            <person name="Haridas S."/>
            <person name="Pangalinan J."/>
            <person name="Salamov A.A."/>
            <person name="Simmons B.A."/>
            <person name="Magnuson J.K."/>
            <person name="Chen J."/>
            <person name="Drula E."/>
            <person name="Henrissat B."/>
            <person name="Wiebenga A."/>
            <person name="Lubbers R.J."/>
            <person name="Gomes A.C."/>
            <person name="Macurrencykelacurrency M.R."/>
            <person name="Stajich J."/>
            <person name="Grigoriev I.V."/>
            <person name="Mortensen U.H."/>
            <person name="De vries R.P."/>
            <person name="Baker S.E."/>
            <person name="Andersen M.R."/>
        </authorList>
    </citation>
    <scope>NUCLEOTIDE SEQUENCE [LARGE SCALE GENOMIC DNA]</scope>
    <source>
        <strain evidence="2 3">CBS 756.74</strain>
    </source>
</reference>
<evidence type="ECO:0000259" key="1">
    <source>
        <dbReference type="Pfam" id="PF18276"/>
    </source>
</evidence>
<accession>A0ABR4KDU7</accession>
<dbReference type="RefSeq" id="XP_070899331.1">
    <property type="nucleotide sequence ID" value="XM_071045578.1"/>
</dbReference>
<dbReference type="InterPro" id="IPR040840">
    <property type="entry name" value="TcA_TcB_BD"/>
</dbReference>
<comment type="caution">
    <text evidence="2">The sequence shown here is derived from an EMBL/GenBank/DDBJ whole genome shotgun (WGS) entry which is preliminary data.</text>
</comment>
<feature type="domain" description="Tc toxin complex TcA C-terminal TcB-binding" evidence="1">
    <location>
        <begin position="1"/>
        <end position="241"/>
    </location>
</feature>
<organism evidence="2 3">
    <name type="scientific">Aspergillus pseudodeflectus</name>
    <dbReference type="NCBI Taxonomy" id="176178"/>
    <lineage>
        <taxon>Eukaryota</taxon>
        <taxon>Fungi</taxon>
        <taxon>Dikarya</taxon>
        <taxon>Ascomycota</taxon>
        <taxon>Pezizomycotina</taxon>
        <taxon>Eurotiomycetes</taxon>
        <taxon>Eurotiomycetidae</taxon>
        <taxon>Eurotiales</taxon>
        <taxon>Aspergillaceae</taxon>
        <taxon>Aspergillus</taxon>
        <taxon>Aspergillus subgen. Nidulantes</taxon>
    </lineage>
</organism>
<proteinExistence type="predicted"/>
<dbReference type="GeneID" id="98160742"/>
<keyword evidence="3" id="KW-1185">Reference proteome</keyword>
<dbReference type="Proteomes" id="UP001610444">
    <property type="component" value="Unassembled WGS sequence"/>
</dbReference>
<gene>
    <name evidence="2" type="ORF">BJX68DRAFT_266672</name>
</gene>
<evidence type="ECO:0000313" key="3">
    <source>
        <dbReference type="Proteomes" id="UP001610444"/>
    </source>
</evidence>
<dbReference type="EMBL" id="JBFXLR010000020">
    <property type="protein sequence ID" value="KAL2850462.1"/>
    <property type="molecule type" value="Genomic_DNA"/>
</dbReference>
<evidence type="ECO:0000313" key="2">
    <source>
        <dbReference type="EMBL" id="KAL2850462.1"/>
    </source>
</evidence>
<name>A0ABR4KDU7_9EURO</name>
<sequence>MESRVSTLFRQTFLMAVDMIKTVRRAMDFELCLRQPSQSSSIASIASSWETCRDGLLSGETLAIELQKLQTVYETTPRSDYEMYRTLSLREIDPRAFLQLRETGHASFELKESLFDRDFPGHYCRRLMETKVYFPGLSGSMSCTLTLVENKYRISTTESSYGEQKAEDFRTDKIPIQSVAATKTTAGGNGKLDPAFYYLNEYFPFEGAGVISKWAIELANELRQRDYSTISDIEIDITYSALAGGNRQAALTAAAQDLQKGPNIASIDLLSELEGDGEDDPARFTAGEILIPGFPKLLPHITSRGTTAINSVELYLKSRAAIPEDLTAMVNGKPLEGKDPLGDFIVCSLEDSFDITETWTVKLESGGSGWEQVLAEAWLLIGYSVTDLVKE</sequence>
<dbReference type="Pfam" id="PF18276">
    <property type="entry name" value="TcA_TcB_BD"/>
    <property type="match status" value="1"/>
</dbReference>